<accession>A0A0V0HCD8</accession>
<reference evidence="2" key="1">
    <citation type="submission" date="2015-12" db="EMBL/GenBank/DDBJ databases">
        <title>Gene expression during late stages of embryo sac development: a critical building block for successful pollen-pistil interactions.</title>
        <authorList>
            <person name="Liu Y."/>
            <person name="Joly V."/>
            <person name="Sabar M."/>
            <person name="Matton D.P."/>
        </authorList>
    </citation>
    <scope>NUCLEOTIDE SEQUENCE</scope>
</reference>
<sequence length="201" mass="22452">MMHINCTLVFVYFLSGDILIFSQSFAYHNIVPTSALHIIIMSSAKAMWFIFKLPLGIPNLLNSFFSISLLRDLDITSAASINKVGDKGSPCFKPLEDLKNPFGWPFKRIVYQLSLISLYTISIILSPNPILLSTFVRNNHSNLSYAFIISNFMIRLGGLPLFLISATISCTNNIFSAMLRPCTKPACSCEIIFGRKTLILS</sequence>
<keyword evidence="1" id="KW-0472">Membrane</keyword>
<evidence type="ECO:0000256" key="1">
    <source>
        <dbReference type="SAM" id="Phobius"/>
    </source>
</evidence>
<protein>
    <submittedName>
        <fullName evidence="2">Putative ovule protein</fullName>
    </submittedName>
</protein>
<feature type="transmembrane region" description="Helical" evidence="1">
    <location>
        <begin position="109"/>
        <end position="125"/>
    </location>
</feature>
<proteinExistence type="predicted"/>
<keyword evidence="1" id="KW-1133">Transmembrane helix</keyword>
<evidence type="ECO:0000313" key="2">
    <source>
        <dbReference type="EMBL" id="JAP17545.1"/>
    </source>
</evidence>
<name>A0A0V0HCD8_SOLCH</name>
<feature type="transmembrane region" description="Helical" evidence="1">
    <location>
        <begin position="145"/>
        <end position="170"/>
    </location>
</feature>
<keyword evidence="1" id="KW-0812">Transmembrane</keyword>
<organism evidence="2">
    <name type="scientific">Solanum chacoense</name>
    <name type="common">Chaco potato</name>
    <dbReference type="NCBI Taxonomy" id="4108"/>
    <lineage>
        <taxon>Eukaryota</taxon>
        <taxon>Viridiplantae</taxon>
        <taxon>Streptophyta</taxon>
        <taxon>Embryophyta</taxon>
        <taxon>Tracheophyta</taxon>
        <taxon>Spermatophyta</taxon>
        <taxon>Magnoliopsida</taxon>
        <taxon>eudicotyledons</taxon>
        <taxon>Gunneridae</taxon>
        <taxon>Pentapetalae</taxon>
        <taxon>asterids</taxon>
        <taxon>lamiids</taxon>
        <taxon>Solanales</taxon>
        <taxon>Solanaceae</taxon>
        <taxon>Solanoideae</taxon>
        <taxon>Solaneae</taxon>
        <taxon>Solanum</taxon>
    </lineage>
</organism>
<dbReference type="AlphaFoldDB" id="A0A0V0HCD8"/>
<dbReference type="EMBL" id="GEDG01022391">
    <property type="protein sequence ID" value="JAP17545.1"/>
    <property type="molecule type" value="Transcribed_RNA"/>
</dbReference>